<dbReference type="Proteomes" id="UP001231649">
    <property type="component" value="Chromosome 30"/>
</dbReference>
<organism evidence="1 2">
    <name type="scientific">Mythimna loreyi</name>
    <dbReference type="NCBI Taxonomy" id="667449"/>
    <lineage>
        <taxon>Eukaryota</taxon>
        <taxon>Metazoa</taxon>
        <taxon>Ecdysozoa</taxon>
        <taxon>Arthropoda</taxon>
        <taxon>Hexapoda</taxon>
        <taxon>Insecta</taxon>
        <taxon>Pterygota</taxon>
        <taxon>Neoptera</taxon>
        <taxon>Endopterygota</taxon>
        <taxon>Lepidoptera</taxon>
        <taxon>Glossata</taxon>
        <taxon>Ditrysia</taxon>
        <taxon>Noctuoidea</taxon>
        <taxon>Noctuidae</taxon>
        <taxon>Noctuinae</taxon>
        <taxon>Hadenini</taxon>
        <taxon>Mythimna</taxon>
    </lineage>
</organism>
<protein>
    <submittedName>
        <fullName evidence="1">Uncharacterized protein</fullName>
    </submittedName>
</protein>
<gene>
    <name evidence="1" type="ORF">PYW08_012252</name>
</gene>
<evidence type="ECO:0000313" key="2">
    <source>
        <dbReference type="Proteomes" id="UP001231649"/>
    </source>
</evidence>
<evidence type="ECO:0000313" key="1">
    <source>
        <dbReference type="EMBL" id="KAJ8704932.1"/>
    </source>
</evidence>
<name>A0ACC2Q0X1_9NEOP</name>
<dbReference type="EMBL" id="CM056806">
    <property type="protein sequence ID" value="KAJ8704932.1"/>
    <property type="molecule type" value="Genomic_DNA"/>
</dbReference>
<sequence>MKEKDRKCSKCGCSAQDPDVTLHRFPMPGRTNSFKCESWAKYCFPNDSWSSPKFQNSLYSRHLMLCTKHFSRTSYMDDFGKRLLKCAVPEEPNSIEQSATSRQPSSNSEDCLMNDVADIVTSPSLLCICCLQTHSPYINLDTCTHADYLDNFEKPAMELNKQVICYQCHGMLKKIKLFKQQVENSFKLISDSVENISQDTQQKLSLTKSQIFKIDIPSTWRRRNRRIKNRGTTQTKRPKPKTTIDKIEGVPKINTVPQTIVEPSKPNIENNLLKKNKNIEDALKILSVNQNSGCINLLASSLQTISCSLLGNIYRTNIQLGNQIHAPTDFLFSVNTPITTNTALNCNANISTVPNNTNFEIGSQNSAPTNIFPNINTPTTINIAPKSSANVITVPNNTNFEIGSQNSAPTNIFPNINTPRVINIAPNSNANVITVPNNTNFEIGSQNSAPTNIFPSINTPTAINIAPISNANVITVPNNTNFEIGSQNSAPTNIFPNMNTPTTINTAHNSSANIITENNNTKSEIGSEITAPPDISPNINTFSITKSTYNSSANISTVLNDTNSEINNQISTPTDIVENTKEIKNTKLEIANQNLPTDILFNILNNTSTNRTATSTSSHITMEYNNTNFEIGNHTISNDFKFSIDTTANKHVAGVPNETITISNATENNGKDEINKMQCEESDIVESVAQEEMLPLTKDEFNDDQSKMRKKETAKNKPSPGSIIRQMTLKREQLMEERSKIASSQVFLRLPHRCESCLIGFQFQENLEDHVKRKHTQDRMRNPQQCDVCLQFVESDNFEKHSFLHYTRYECAACAQQFVTYEKAASHYKNQHQLHKQKTVLKCTHCPFKTEHMFRLKRHIRRVTRCKACGVGITHGCGTGMTFNRHVARCKGPKS</sequence>
<comment type="caution">
    <text evidence="1">The sequence shown here is derived from an EMBL/GenBank/DDBJ whole genome shotgun (WGS) entry which is preliminary data.</text>
</comment>
<accession>A0ACC2Q0X1</accession>
<proteinExistence type="predicted"/>
<reference evidence="1" key="1">
    <citation type="submission" date="2023-03" db="EMBL/GenBank/DDBJ databases">
        <title>Chromosome-level genomes of two armyworms, Mythimna separata and Mythimna loreyi, provide insights into the biosynthesis and reception of sex pheromones.</title>
        <authorList>
            <person name="Zhao H."/>
        </authorList>
    </citation>
    <scope>NUCLEOTIDE SEQUENCE</scope>
    <source>
        <strain evidence="1">BeijingLab</strain>
    </source>
</reference>
<keyword evidence="2" id="KW-1185">Reference proteome</keyword>